<dbReference type="Gene3D" id="1.20.1610.10">
    <property type="entry name" value="alpha-1,2-mannosidases domains"/>
    <property type="match status" value="1"/>
</dbReference>
<feature type="region of interest" description="Disordered" evidence="1">
    <location>
        <begin position="1"/>
        <end position="27"/>
    </location>
</feature>
<keyword evidence="4" id="KW-1185">Reference proteome</keyword>
<reference evidence="3 4" key="1">
    <citation type="submission" date="2018-04" db="EMBL/GenBank/DDBJ databases">
        <title>Genome of Nocardioides gansuensis WSJ-1.</title>
        <authorList>
            <person name="Wu S."/>
            <person name="Wang G."/>
        </authorList>
    </citation>
    <scope>NUCLEOTIDE SEQUENCE [LARGE SCALE GENOMIC DNA]</scope>
    <source>
        <strain evidence="3 4">WSJ-1</strain>
    </source>
</reference>
<proteinExistence type="predicted"/>
<dbReference type="InterPro" id="IPR005887">
    <property type="entry name" value="GH92_a_mannosidase_put"/>
</dbReference>
<accession>A0A2T8F7V2</accession>
<dbReference type="InterPro" id="IPR008928">
    <property type="entry name" value="6-hairpin_glycosidase_sf"/>
</dbReference>
<dbReference type="Gene3D" id="2.70.98.10">
    <property type="match status" value="1"/>
</dbReference>
<feature type="compositionally biased region" description="Low complexity" evidence="1">
    <location>
        <begin position="8"/>
        <end position="27"/>
    </location>
</feature>
<dbReference type="GO" id="GO:0006516">
    <property type="term" value="P:glycoprotein catabolic process"/>
    <property type="evidence" value="ECO:0007669"/>
    <property type="project" value="TreeGrafter"/>
</dbReference>
<sequence>MVGSPTIGAGNAAADPGSPGGSASPGAAAQSAAAAAFASSFETTDRALDWTSATETRPDGSAWTAGVTGATGIALQGDVTDQVAAVTANAENAPNEIAANLVDGDSGSKWLTFTSTGWVRYELGAPAVVQRYSLTAANDAPERDPRDWVFQGSQDGTTWTDLDARAGQDLGSRFTTTVYDFANATAYKYYRLDIRANHSGGLIQLAELRISNGDESDPPARPMHADLADGPASAYTARTRVGFTGVKSLRYGGKVTAADGGHSWNKVYDVEVPVTGDTELSYRIFPNLSGGDLRYPSTYAAVDLAFTDGTYLSELGVQDQNGFGASPREQGESRTLYVNQWNHRAIGLGAVAAGKTVDRILVGYDSPHGPADFGGFIDDIEIAEAEPVTAERPSDWVVTTRGTNSTGSFSRGNNIPAAAVPHGFNFWSPVTNAGSLSWIYGYAHDNDAQNRTRLQALALSHETSPWMGDRHTFQVMPSVATGVPTAHRTNRSLPFSHVNEVASPHHYAVTFDNGLKAEIAPTDHAAIMRFTFPDDAASLVFDNVNDNGGLTVDPVAGTISGWTDTRSGLSVGAHRMFVHGVFDSPVTASGLPTDVTRPRVTRYVRLDAGADRTVELRLATSLISLEQARKNLQMEVAASSFEQVKDEAQAAWDDVLDVIEVEGATPNQLTTLYSNLYRLSLYPNSGHENVGTPEAPVWKHASPVADPVGPSTPVQTGAKVVDGKIYVNNGFWDTYRTTWPAYSFLYPEKAGEMVDGFVQQFREGGWVSRWSSPGYANLMTGTSSDISFADAFTKGVEGFDPIDAYDAALKNATVAPPGTSNNADIGRKGLQKSIFLGWTPDEVSEGVSWALEGYINDHGIGRMAVQLSKDMSLPLAERLRYKEEAAYFLDRSRRYVEMFDSRVGFFQGRDAAGEWKSTPAEYDPEVWGHSHDYTETNGWNFAFHVPFDGAGLAALYGGRDQLAKKLDTFFATPETGTKVGSYGGVIHEMIEARDVRMGMWGFSNQVSHHIPWMYTHTGQPSKTQKIVREVLSRHYLGSEIGQGYAGDEDNGETSAWWIFSALGFYPLELGSERYAVGSPLFTKATVHLENGEDLVIEAPGNSAENVYVQGVTVDGSKWDKAWLAHKALADGGVVRFTMGPQPSRWATGTAAVPPSPSDRAAAPLTDATGPEKGIASGVPSAPRLFDNTSGTVTDVVPGSGVQYRFLSRPVEVSRYTITSGTGSNHLTGWVLEGSDDGTTWTEADRRKAETFRWAKQTRPFEIDQPRAHRFYRLRVTGLSGETASLAEVELFGLPGKELTDEQWVAETLAGIDLGDTSALTGDVELPTGPSYAWASADTSLVTDEGRLVRRPDIGAPSEATTLTVTVTKGEASGTRDFTFTVAPWTQAEWEATGTDLATSFEEGQPGALHNAWLRAGGVVEFCCGIGGMETTEGGPPPEGAKTGGRILLYSGLASGEGPASATNAILDAPRGTWVRPGTQLSWWVFPEGGANRRSTYVALDLQFTDGTFLQDLRPTTTDGQDGHPSALGTRLANGSWQQVVLDVGSVAAGKQVQSVAFTFDSDELDGPFRGFVDDVVLERPAAVAP</sequence>
<evidence type="ECO:0000259" key="2">
    <source>
        <dbReference type="PROSITE" id="PS50022"/>
    </source>
</evidence>
<dbReference type="Gene3D" id="2.60.120.260">
    <property type="entry name" value="Galactose-binding domain-like"/>
    <property type="match status" value="2"/>
</dbReference>
<dbReference type="GO" id="GO:0005975">
    <property type="term" value="P:carbohydrate metabolic process"/>
    <property type="evidence" value="ECO:0007669"/>
    <property type="project" value="InterPro"/>
</dbReference>
<name>A0A2T8F7V2_9ACTN</name>
<protein>
    <submittedName>
        <fullName evidence="3">Alpha-mannosidase</fullName>
    </submittedName>
</protein>
<dbReference type="PANTHER" id="PTHR12143">
    <property type="entry name" value="PEPTIDE N-GLYCANASE PNGASE -RELATED"/>
    <property type="match status" value="1"/>
</dbReference>
<dbReference type="InterPro" id="IPR041371">
    <property type="entry name" value="GH92_N"/>
</dbReference>
<dbReference type="Pfam" id="PF00754">
    <property type="entry name" value="F5_F8_type_C"/>
    <property type="match status" value="1"/>
</dbReference>
<dbReference type="EMBL" id="QDGZ01000007">
    <property type="protein sequence ID" value="PVG81801.1"/>
    <property type="molecule type" value="Genomic_DNA"/>
</dbReference>
<dbReference type="InterPro" id="IPR014718">
    <property type="entry name" value="GH-type_carb-bd"/>
</dbReference>
<dbReference type="Pfam" id="PF20578">
    <property type="entry name" value="aBig_2"/>
    <property type="match status" value="1"/>
</dbReference>
<feature type="domain" description="F5/8 type C" evidence="2">
    <location>
        <begin position="1206"/>
        <end position="1293"/>
    </location>
</feature>
<dbReference type="PROSITE" id="PS50022">
    <property type="entry name" value="FA58C_3"/>
    <property type="match status" value="2"/>
</dbReference>
<dbReference type="InterPro" id="IPR050883">
    <property type="entry name" value="PNGase"/>
</dbReference>
<dbReference type="GO" id="GO:0005829">
    <property type="term" value="C:cytosol"/>
    <property type="evidence" value="ECO:0007669"/>
    <property type="project" value="TreeGrafter"/>
</dbReference>
<dbReference type="SUPFAM" id="SSF49785">
    <property type="entry name" value="Galactose-binding domain-like"/>
    <property type="match status" value="2"/>
</dbReference>
<dbReference type="NCBIfam" id="TIGR01180">
    <property type="entry name" value="aman2_put"/>
    <property type="match status" value="1"/>
</dbReference>
<gene>
    <name evidence="3" type="ORF">DDE18_16540</name>
</gene>
<dbReference type="SUPFAM" id="SSF48208">
    <property type="entry name" value="Six-hairpin glycosidases"/>
    <property type="match status" value="1"/>
</dbReference>
<dbReference type="Pfam" id="PF07971">
    <property type="entry name" value="Glyco_hydro_92"/>
    <property type="match status" value="1"/>
</dbReference>
<dbReference type="Gene3D" id="3.30.2080.10">
    <property type="entry name" value="GH92 mannosidase domain"/>
    <property type="match status" value="1"/>
</dbReference>
<dbReference type="GO" id="GO:0000224">
    <property type="term" value="F:peptide-N4-(N-acetyl-beta-glucosaminyl)asparagine amidase activity"/>
    <property type="evidence" value="ECO:0007669"/>
    <property type="project" value="TreeGrafter"/>
</dbReference>
<dbReference type="InterPro" id="IPR046780">
    <property type="entry name" value="aBig_2"/>
</dbReference>
<evidence type="ECO:0000256" key="1">
    <source>
        <dbReference type="SAM" id="MobiDB-lite"/>
    </source>
</evidence>
<evidence type="ECO:0000313" key="3">
    <source>
        <dbReference type="EMBL" id="PVG81801.1"/>
    </source>
</evidence>
<dbReference type="Gene3D" id="1.20.1050.60">
    <property type="entry name" value="alpha-1,2-mannosidase"/>
    <property type="match status" value="1"/>
</dbReference>
<dbReference type="OrthoDB" id="9804511at2"/>
<dbReference type="FunFam" id="3.30.2080.10:FF:000001">
    <property type="entry name" value="Alpha-1,2-mannosidase subfamily"/>
    <property type="match status" value="1"/>
</dbReference>
<dbReference type="GO" id="GO:0030246">
    <property type="term" value="F:carbohydrate binding"/>
    <property type="evidence" value="ECO:0007669"/>
    <property type="project" value="InterPro"/>
</dbReference>
<dbReference type="Proteomes" id="UP000246018">
    <property type="component" value="Unassembled WGS sequence"/>
</dbReference>
<dbReference type="InterPro" id="IPR008979">
    <property type="entry name" value="Galactose-bd-like_sf"/>
</dbReference>
<evidence type="ECO:0000313" key="4">
    <source>
        <dbReference type="Proteomes" id="UP000246018"/>
    </source>
</evidence>
<dbReference type="Pfam" id="PF17678">
    <property type="entry name" value="Glyco_hydro_92N"/>
    <property type="match status" value="1"/>
</dbReference>
<dbReference type="InterPro" id="IPR000421">
    <property type="entry name" value="FA58C"/>
</dbReference>
<organism evidence="3 4">
    <name type="scientific">Nocardioides gansuensis</name>
    <dbReference type="NCBI Taxonomy" id="2138300"/>
    <lineage>
        <taxon>Bacteria</taxon>
        <taxon>Bacillati</taxon>
        <taxon>Actinomycetota</taxon>
        <taxon>Actinomycetes</taxon>
        <taxon>Propionibacteriales</taxon>
        <taxon>Nocardioidaceae</taxon>
        <taxon>Nocardioides</taxon>
    </lineage>
</organism>
<dbReference type="InterPro" id="IPR012939">
    <property type="entry name" value="Glyco_hydro_92"/>
</dbReference>
<dbReference type="PANTHER" id="PTHR12143:SF43">
    <property type="entry name" value="PUTATIVE-RELATED"/>
    <property type="match status" value="1"/>
</dbReference>
<feature type="domain" description="F5/8 type C" evidence="2">
    <location>
        <begin position="68"/>
        <end position="211"/>
    </location>
</feature>
<comment type="caution">
    <text evidence="3">The sequence shown here is derived from an EMBL/GenBank/DDBJ whole genome shotgun (WGS) entry which is preliminary data.</text>
</comment>